<protein>
    <submittedName>
        <fullName evidence="1">Uncharacterized protein</fullName>
    </submittedName>
</protein>
<gene>
    <name evidence="1" type="ordered locus">P9303_16091</name>
</gene>
<dbReference type="Proteomes" id="UP000002274">
    <property type="component" value="Chromosome"/>
</dbReference>
<dbReference type="KEGG" id="pmf:P9303_16091"/>
<sequence length="65" mass="7447">MLDLFHDLITKHSHQARIARLCRLVSPQASVVAMTMEAAERLKETRISLYSTSLSNCRKTLFGLW</sequence>
<reference evidence="1 2" key="1">
    <citation type="journal article" date="2007" name="PLoS Genet.">
        <title>Patterns and implications of gene gain and loss in the evolution of Prochlorococcus.</title>
        <authorList>
            <person name="Kettler G.C."/>
            <person name="Martiny A.C."/>
            <person name="Huang K."/>
            <person name="Zucker J."/>
            <person name="Coleman M.L."/>
            <person name="Rodrigue S."/>
            <person name="Chen F."/>
            <person name="Lapidus A."/>
            <person name="Ferriera S."/>
            <person name="Johnson J."/>
            <person name="Steglich C."/>
            <person name="Church G.M."/>
            <person name="Richardson P."/>
            <person name="Chisholm S.W."/>
        </authorList>
    </citation>
    <scope>NUCLEOTIDE SEQUENCE [LARGE SCALE GENOMIC DNA]</scope>
    <source>
        <strain evidence="1 2">MIT 9303</strain>
    </source>
</reference>
<evidence type="ECO:0000313" key="1">
    <source>
        <dbReference type="EMBL" id="ABM78353.1"/>
    </source>
</evidence>
<organism evidence="1 2">
    <name type="scientific">Prochlorococcus marinus (strain MIT 9303)</name>
    <dbReference type="NCBI Taxonomy" id="59922"/>
    <lineage>
        <taxon>Bacteria</taxon>
        <taxon>Bacillati</taxon>
        <taxon>Cyanobacteriota</taxon>
        <taxon>Cyanophyceae</taxon>
        <taxon>Synechococcales</taxon>
        <taxon>Prochlorococcaceae</taxon>
        <taxon>Prochlorococcus</taxon>
    </lineage>
</organism>
<dbReference type="HOGENOM" id="CLU_2846314_0_0_3"/>
<dbReference type="STRING" id="59922.P9303_16091"/>
<evidence type="ECO:0000313" key="2">
    <source>
        <dbReference type="Proteomes" id="UP000002274"/>
    </source>
</evidence>
<dbReference type="AlphaFoldDB" id="A2CA43"/>
<proteinExistence type="predicted"/>
<name>A2CA43_PROM3</name>
<dbReference type="EMBL" id="CP000554">
    <property type="protein sequence ID" value="ABM78353.1"/>
    <property type="molecule type" value="Genomic_DNA"/>
</dbReference>
<accession>A2CA43</accession>